<dbReference type="Proteomes" id="UP000887013">
    <property type="component" value="Unassembled WGS sequence"/>
</dbReference>
<accession>A0A8X6QEW0</accession>
<protein>
    <submittedName>
        <fullName evidence="1">Uncharacterized protein</fullName>
    </submittedName>
</protein>
<name>A0A8X6QEW0_NEPPI</name>
<dbReference type="AlphaFoldDB" id="A0A8X6QEW0"/>
<proteinExistence type="predicted"/>
<organism evidence="1 2">
    <name type="scientific">Nephila pilipes</name>
    <name type="common">Giant wood spider</name>
    <name type="synonym">Nephila maculata</name>
    <dbReference type="NCBI Taxonomy" id="299642"/>
    <lineage>
        <taxon>Eukaryota</taxon>
        <taxon>Metazoa</taxon>
        <taxon>Ecdysozoa</taxon>
        <taxon>Arthropoda</taxon>
        <taxon>Chelicerata</taxon>
        <taxon>Arachnida</taxon>
        <taxon>Araneae</taxon>
        <taxon>Araneomorphae</taxon>
        <taxon>Entelegynae</taxon>
        <taxon>Araneoidea</taxon>
        <taxon>Nephilidae</taxon>
        <taxon>Nephila</taxon>
    </lineage>
</organism>
<evidence type="ECO:0000313" key="1">
    <source>
        <dbReference type="EMBL" id="GFU14858.1"/>
    </source>
</evidence>
<gene>
    <name evidence="1" type="ORF">NPIL_432871</name>
</gene>
<dbReference type="EMBL" id="BMAW01125982">
    <property type="protein sequence ID" value="GFU14858.1"/>
    <property type="molecule type" value="Genomic_DNA"/>
</dbReference>
<keyword evidence="2" id="KW-1185">Reference proteome</keyword>
<comment type="caution">
    <text evidence="1">The sequence shown here is derived from an EMBL/GenBank/DDBJ whole genome shotgun (WGS) entry which is preliminary data.</text>
</comment>
<sequence>MENQSEEQNGAGGEMTTGTDTLAYISDNVLPQLTSLIPSLLPPATDKFVALKTDYFRDFKTQNLNYFPICIWVNGMSENSCVISKEAEATEWSLRKVISE</sequence>
<evidence type="ECO:0000313" key="2">
    <source>
        <dbReference type="Proteomes" id="UP000887013"/>
    </source>
</evidence>
<reference evidence="1" key="1">
    <citation type="submission" date="2020-08" db="EMBL/GenBank/DDBJ databases">
        <title>Multicomponent nature underlies the extraordinary mechanical properties of spider dragline silk.</title>
        <authorList>
            <person name="Kono N."/>
            <person name="Nakamura H."/>
            <person name="Mori M."/>
            <person name="Yoshida Y."/>
            <person name="Ohtoshi R."/>
            <person name="Malay A.D."/>
            <person name="Moran D.A.P."/>
            <person name="Tomita M."/>
            <person name="Numata K."/>
            <person name="Arakawa K."/>
        </authorList>
    </citation>
    <scope>NUCLEOTIDE SEQUENCE</scope>
</reference>